<dbReference type="GO" id="GO:1904680">
    <property type="term" value="F:peptide transmembrane transporter activity"/>
    <property type="evidence" value="ECO:0007669"/>
    <property type="project" value="TreeGrafter"/>
</dbReference>
<dbReference type="Gene3D" id="3.10.105.10">
    <property type="entry name" value="Dipeptide-binding Protein, Domain 3"/>
    <property type="match status" value="1"/>
</dbReference>
<dbReference type="GO" id="GO:0015833">
    <property type="term" value="P:peptide transport"/>
    <property type="evidence" value="ECO:0007669"/>
    <property type="project" value="TreeGrafter"/>
</dbReference>
<evidence type="ECO:0000259" key="5">
    <source>
        <dbReference type="Pfam" id="PF00496"/>
    </source>
</evidence>
<keyword evidence="3" id="KW-0813">Transport</keyword>
<dbReference type="CDD" id="cd00995">
    <property type="entry name" value="PBP2_NikA_DppA_OppA_like"/>
    <property type="match status" value="1"/>
</dbReference>
<dbReference type="PIRSF" id="PIRSF002741">
    <property type="entry name" value="MppA"/>
    <property type="match status" value="1"/>
</dbReference>
<sequence length="501" mass="55568">MAAARPAYAQARSREVRVGVAQDALTLDPANHRNRDTQNIIRNIHDGLLTRDVEMRVQPEIAESWRQIDARTFEFRLRPDIRFQSGDLLSAADIKFTFDRLAKDGAMGGQTSPRKGLLGPLQDTVVVDERTVRMHLAAPWPILPAMVPFQEVVNRRQFDRVGQEGMQTRPDGCGPFRLAEWRRGEAIILERFAAYYGGSTEIPGTGPAQIDRAIFRVIPENSTRVAGLLAGEVDIISELPASAMRQVEASQTAQVMKVNGTRSFFVAFNLARKPFDDIRVRRALNHALDKGAIISRILNNTATALRGVMSPDAFAFAADLPEYGYNLARARALLAEAGVAEGTELVIDTTAALKEIAEAIAALLSRTGLRVRAQIWEGAVLGPMWQAAERRRDRDMYLTSWGNGALDPSDIMVPTLRSGGRGNAAGFSNAEVDQLLDAAETEADQARRAEMYRRAQAIVTDQAPWLFLWLPQDIYGVSRRVTHWRPQADSRINLHRIRLAG</sequence>
<dbReference type="GO" id="GO:0043190">
    <property type="term" value="C:ATP-binding cassette (ABC) transporter complex"/>
    <property type="evidence" value="ECO:0007669"/>
    <property type="project" value="InterPro"/>
</dbReference>
<dbReference type="InterPro" id="IPR000914">
    <property type="entry name" value="SBP_5_dom"/>
</dbReference>
<proteinExistence type="inferred from homology"/>
<keyword evidence="4" id="KW-0732">Signal</keyword>
<evidence type="ECO:0000256" key="3">
    <source>
        <dbReference type="ARBA" id="ARBA00022448"/>
    </source>
</evidence>
<comment type="similarity">
    <text evidence="2">Belongs to the bacterial solute-binding protein 5 family.</text>
</comment>
<dbReference type="EMBL" id="QKYU01000029">
    <property type="protein sequence ID" value="PZW39389.1"/>
    <property type="molecule type" value="Genomic_DNA"/>
</dbReference>
<feature type="domain" description="Solute-binding protein family 5" evidence="5">
    <location>
        <begin position="57"/>
        <end position="422"/>
    </location>
</feature>
<dbReference type="SUPFAM" id="SSF53850">
    <property type="entry name" value="Periplasmic binding protein-like II"/>
    <property type="match status" value="1"/>
</dbReference>
<dbReference type="RefSeq" id="WP_245903697.1">
    <property type="nucleotide sequence ID" value="NZ_QKYU01000029.1"/>
</dbReference>
<dbReference type="InterPro" id="IPR039424">
    <property type="entry name" value="SBP_5"/>
</dbReference>
<evidence type="ECO:0000256" key="1">
    <source>
        <dbReference type="ARBA" id="ARBA00004418"/>
    </source>
</evidence>
<dbReference type="PANTHER" id="PTHR30290:SF9">
    <property type="entry name" value="OLIGOPEPTIDE-BINDING PROTEIN APPA"/>
    <property type="match status" value="1"/>
</dbReference>
<comment type="caution">
    <text evidence="6">The sequence shown here is derived from an EMBL/GenBank/DDBJ whole genome shotgun (WGS) entry which is preliminary data.</text>
</comment>
<reference evidence="6 7" key="1">
    <citation type="submission" date="2018-06" db="EMBL/GenBank/DDBJ databases">
        <title>Genomic Encyclopedia of Archaeal and Bacterial Type Strains, Phase II (KMG-II): from individual species to whole genera.</title>
        <authorList>
            <person name="Goeker M."/>
        </authorList>
    </citation>
    <scope>NUCLEOTIDE SEQUENCE [LARGE SCALE GENOMIC DNA]</scope>
    <source>
        <strain evidence="6 7">DSM 24525</strain>
    </source>
</reference>
<dbReference type="InterPro" id="IPR030678">
    <property type="entry name" value="Peptide/Ni-bd"/>
</dbReference>
<name>A0A2W7HZN0_9PROT</name>
<gene>
    <name evidence="6" type="ORF">C8P66_12959</name>
</gene>
<dbReference type="AlphaFoldDB" id="A0A2W7HZN0"/>
<keyword evidence="7" id="KW-1185">Reference proteome</keyword>
<dbReference type="GO" id="GO:0030288">
    <property type="term" value="C:outer membrane-bounded periplasmic space"/>
    <property type="evidence" value="ECO:0007669"/>
    <property type="project" value="UniProtKB-ARBA"/>
</dbReference>
<comment type="subcellular location">
    <subcellularLocation>
        <location evidence="1">Periplasm</location>
    </subcellularLocation>
</comment>
<accession>A0A2W7HZN0</accession>
<dbReference type="Pfam" id="PF00496">
    <property type="entry name" value="SBP_bac_5"/>
    <property type="match status" value="1"/>
</dbReference>
<evidence type="ECO:0000256" key="2">
    <source>
        <dbReference type="ARBA" id="ARBA00005695"/>
    </source>
</evidence>
<dbReference type="Gene3D" id="3.40.190.10">
    <property type="entry name" value="Periplasmic binding protein-like II"/>
    <property type="match status" value="1"/>
</dbReference>
<dbReference type="Gene3D" id="3.90.76.10">
    <property type="entry name" value="Dipeptide-binding Protein, Domain 1"/>
    <property type="match status" value="1"/>
</dbReference>
<protein>
    <submittedName>
        <fullName evidence="6">Peptide/nickel transport system substrate-binding protein</fullName>
    </submittedName>
</protein>
<evidence type="ECO:0000313" key="7">
    <source>
        <dbReference type="Proteomes" id="UP000249688"/>
    </source>
</evidence>
<dbReference type="Proteomes" id="UP000249688">
    <property type="component" value="Unassembled WGS sequence"/>
</dbReference>
<evidence type="ECO:0000256" key="4">
    <source>
        <dbReference type="ARBA" id="ARBA00022729"/>
    </source>
</evidence>
<evidence type="ECO:0000313" key="6">
    <source>
        <dbReference type="EMBL" id="PZW39389.1"/>
    </source>
</evidence>
<organism evidence="6 7">
    <name type="scientific">Humitalea rosea</name>
    <dbReference type="NCBI Taxonomy" id="990373"/>
    <lineage>
        <taxon>Bacteria</taxon>
        <taxon>Pseudomonadati</taxon>
        <taxon>Pseudomonadota</taxon>
        <taxon>Alphaproteobacteria</taxon>
        <taxon>Acetobacterales</taxon>
        <taxon>Roseomonadaceae</taxon>
        <taxon>Humitalea</taxon>
    </lineage>
</organism>
<dbReference type="PANTHER" id="PTHR30290">
    <property type="entry name" value="PERIPLASMIC BINDING COMPONENT OF ABC TRANSPORTER"/>
    <property type="match status" value="1"/>
</dbReference>